<protein>
    <recommendedName>
        <fullName evidence="3">HEAT repeat domain-containing protein</fullName>
    </recommendedName>
</protein>
<reference evidence="1 2" key="1">
    <citation type="submission" date="2020-03" db="EMBL/GenBank/DDBJ databases">
        <title>Soil Listeria distribution.</title>
        <authorList>
            <person name="Liao J."/>
            <person name="Wiedmann M."/>
        </authorList>
    </citation>
    <scope>NUCLEOTIDE SEQUENCE [LARGE SCALE GENOMIC DNA]</scope>
    <source>
        <strain evidence="1 2">FSL L7-1560</strain>
    </source>
</reference>
<dbReference type="CDD" id="cd20694">
    <property type="entry name" value="CdiI_Ct-like"/>
    <property type="match status" value="1"/>
</dbReference>
<evidence type="ECO:0008006" key="3">
    <source>
        <dbReference type="Google" id="ProtNLM"/>
    </source>
</evidence>
<accession>A0A7X0X428</accession>
<dbReference type="AlphaFoldDB" id="A0A7X0X428"/>
<name>A0A7X0X428_LISSE</name>
<organism evidence="1 2">
    <name type="scientific">Listeria seeligeri</name>
    <dbReference type="NCBI Taxonomy" id="1640"/>
    <lineage>
        <taxon>Bacteria</taxon>
        <taxon>Bacillati</taxon>
        <taxon>Bacillota</taxon>
        <taxon>Bacilli</taxon>
        <taxon>Bacillales</taxon>
        <taxon>Listeriaceae</taxon>
        <taxon>Listeria</taxon>
    </lineage>
</organism>
<comment type="caution">
    <text evidence="1">The sequence shown here is derived from an EMBL/GenBank/DDBJ whole genome shotgun (WGS) entry which is preliminary data.</text>
</comment>
<dbReference type="InterPro" id="IPR049796">
    <property type="entry name" value="CdiI_Ct-like"/>
</dbReference>
<evidence type="ECO:0000313" key="2">
    <source>
        <dbReference type="Proteomes" id="UP000523362"/>
    </source>
</evidence>
<dbReference type="RefSeq" id="WP_185384087.1">
    <property type="nucleotide sequence ID" value="NZ_JAARRG010000012.1"/>
</dbReference>
<evidence type="ECO:0000313" key="1">
    <source>
        <dbReference type="EMBL" id="MBC1487154.1"/>
    </source>
</evidence>
<gene>
    <name evidence="1" type="ORF">HB897_13035</name>
</gene>
<dbReference type="Proteomes" id="UP000523362">
    <property type="component" value="Unassembled WGS sequence"/>
</dbReference>
<dbReference type="EMBL" id="JAARRG010000012">
    <property type="protein sequence ID" value="MBC1487154.1"/>
    <property type="molecule type" value="Genomic_DNA"/>
</dbReference>
<proteinExistence type="predicted"/>
<sequence length="120" mass="14138">MERNYYSLPKLTEKEEVLEVLKNGTYEEIMILPLSLGEFFPDWKFAQNTCLKLAEHEDPAIRANAILGLAYIARNKRILEKKLVKPVILRELKENTDYQWRIQDAIDDIATFLKWKIVNV</sequence>